<dbReference type="VEuPathDB" id="TriTrypDB:TcIL3000_4_740"/>
<dbReference type="GO" id="GO:0004430">
    <property type="term" value="F:1-phosphatidylinositol 4-kinase activity"/>
    <property type="evidence" value="ECO:0007669"/>
    <property type="project" value="UniProtKB-EC"/>
</dbReference>
<gene>
    <name evidence="6" type="ORF">TCIL3000_4_740</name>
</gene>
<dbReference type="AlphaFoldDB" id="G0UKT5"/>
<keyword evidence="4 6" id="KW-0418">Kinase</keyword>
<dbReference type="FunFam" id="1.10.1070.11:FF:000016">
    <property type="entry name" value="PIK1p Phosphatidylinositol 4-kinase"/>
    <property type="match status" value="1"/>
</dbReference>
<evidence type="ECO:0000259" key="5">
    <source>
        <dbReference type="PROSITE" id="PS50290"/>
    </source>
</evidence>
<evidence type="ECO:0000256" key="3">
    <source>
        <dbReference type="ARBA" id="ARBA00022679"/>
    </source>
</evidence>
<dbReference type="GO" id="GO:0046854">
    <property type="term" value="P:phosphatidylinositol phosphate biosynthetic process"/>
    <property type="evidence" value="ECO:0007669"/>
    <property type="project" value="InterPro"/>
</dbReference>
<dbReference type="CDD" id="cd05168">
    <property type="entry name" value="PI4Kc_III_beta"/>
    <property type="match status" value="1"/>
</dbReference>
<dbReference type="GO" id="GO:0016020">
    <property type="term" value="C:membrane"/>
    <property type="evidence" value="ECO:0007669"/>
    <property type="project" value="TreeGrafter"/>
</dbReference>
<evidence type="ECO:0000256" key="1">
    <source>
        <dbReference type="ARBA" id="ARBA00001686"/>
    </source>
</evidence>
<name>G0UKT5_TRYCI</name>
<evidence type="ECO:0000313" key="6">
    <source>
        <dbReference type="EMBL" id="CCC89990.1"/>
    </source>
</evidence>
<accession>G0UKT5</accession>
<dbReference type="EC" id="2.7.1.67" evidence="2"/>
<dbReference type="InterPro" id="IPR057754">
    <property type="entry name" value="PI4-kinase_beta/PIK1_cat"/>
</dbReference>
<dbReference type="GO" id="GO:0048015">
    <property type="term" value="P:phosphatidylinositol-mediated signaling"/>
    <property type="evidence" value="ECO:0007669"/>
    <property type="project" value="TreeGrafter"/>
</dbReference>
<dbReference type="SUPFAM" id="SSF56112">
    <property type="entry name" value="Protein kinase-like (PK-like)"/>
    <property type="match status" value="1"/>
</dbReference>
<reference evidence="6" key="1">
    <citation type="journal article" date="2012" name="Proc. Natl. Acad. Sci. U.S.A.">
        <title>Antigenic diversity is generated by distinct evolutionary mechanisms in African trypanosome species.</title>
        <authorList>
            <person name="Jackson A.P."/>
            <person name="Berry A."/>
            <person name="Aslett M."/>
            <person name="Allison H.C."/>
            <person name="Burton P."/>
            <person name="Vavrova-Anderson J."/>
            <person name="Brown R."/>
            <person name="Browne H."/>
            <person name="Corton N."/>
            <person name="Hauser H."/>
            <person name="Gamble J."/>
            <person name="Gilderthorp R."/>
            <person name="Marcello L."/>
            <person name="McQuillan J."/>
            <person name="Otto T.D."/>
            <person name="Quail M.A."/>
            <person name="Sanders M.J."/>
            <person name="van Tonder A."/>
            <person name="Ginger M.L."/>
            <person name="Field M.C."/>
            <person name="Barry J.D."/>
            <person name="Hertz-Fowler C."/>
            <person name="Berriman M."/>
        </authorList>
    </citation>
    <scope>NUCLEOTIDE SEQUENCE</scope>
    <source>
        <strain evidence="6">IL3000</strain>
    </source>
</reference>
<dbReference type="InterPro" id="IPR015433">
    <property type="entry name" value="PI3/4_kinase"/>
</dbReference>
<dbReference type="PANTHER" id="PTHR10048">
    <property type="entry name" value="PHOSPHATIDYLINOSITOL KINASE"/>
    <property type="match status" value="1"/>
</dbReference>
<dbReference type="PROSITE" id="PS00916">
    <property type="entry name" value="PI3_4_KINASE_2"/>
    <property type="match status" value="1"/>
</dbReference>
<protein>
    <recommendedName>
        <fullName evidence="2">1-phosphatidylinositol 4-kinase</fullName>
        <ecNumber evidence="2">2.7.1.67</ecNumber>
    </recommendedName>
</protein>
<dbReference type="Gene3D" id="3.30.1010.10">
    <property type="entry name" value="Phosphatidylinositol 3-kinase Catalytic Subunit, Chain A, domain 4"/>
    <property type="match status" value="1"/>
</dbReference>
<proteinExistence type="predicted"/>
<keyword evidence="3" id="KW-0808">Transferase</keyword>
<dbReference type="PROSITE" id="PS50290">
    <property type="entry name" value="PI3_4_KINASE_3"/>
    <property type="match status" value="1"/>
</dbReference>
<sequence>MLSDSACLHALLEILQYLPLASREEQLVLVQKLYGVPPALLEKIFLQVSHICITHEEPHVQENLRCFMHWLSGRSFIMALRLSLSIDSTHDLFQFLGLGDRVKEIHDKIESFAINRRGSVERNGCNDRIEEEIKRKELRLKLFNDQKMFLSAITRLSKHLLTFASRRQRQIELKKELAVINKLLESQALIYPLGRDGEPVRWVVNIAVEDCVVFFSRERAPFLLRCEVIVDDTTTFNDPSASKLRLPDGRFKISPDSDEVFSTAHAGEKEQGGEGAVSCGATHSETKLFRKVFGELPEERAARLRRQSRLGNHPNWGISTFIVKSGDNLRQEELALQLVEFFNTIWKNAGVACTVVPYGVLSVGVDSGIIECVDGACSVDGIKKTCKKPLLHKFFDEAFGAKGSRKYREAQKKFVETMAGYSIFTYMMQVKDRHNGNILIMNDGSLVHIDFGFMLVTSPGGLNFESAPFKLSQELLEVMGGVGSSLFNYFKILFYLGMKAIRDRADDIIALVSLMAPYNTLSCFGSSPEFAIRQLRSRFRLDLESEAEFALYVKELIVESADNWRTRRYDQFQSIQNGIW</sequence>
<dbReference type="InterPro" id="IPR011009">
    <property type="entry name" value="Kinase-like_dom_sf"/>
</dbReference>
<feature type="domain" description="PI3K/PI4K catalytic" evidence="5">
    <location>
        <begin position="295"/>
        <end position="564"/>
    </location>
</feature>
<dbReference type="InterPro" id="IPR018936">
    <property type="entry name" value="PI3/4_kinase_CS"/>
</dbReference>
<evidence type="ECO:0000256" key="2">
    <source>
        <dbReference type="ARBA" id="ARBA00012169"/>
    </source>
</evidence>
<dbReference type="SMART" id="SM00146">
    <property type="entry name" value="PI3Kc"/>
    <property type="match status" value="1"/>
</dbReference>
<organism evidence="6">
    <name type="scientific">Trypanosoma congolense (strain IL3000)</name>
    <dbReference type="NCBI Taxonomy" id="1068625"/>
    <lineage>
        <taxon>Eukaryota</taxon>
        <taxon>Discoba</taxon>
        <taxon>Euglenozoa</taxon>
        <taxon>Kinetoplastea</taxon>
        <taxon>Metakinetoplastina</taxon>
        <taxon>Trypanosomatida</taxon>
        <taxon>Trypanosomatidae</taxon>
        <taxon>Trypanosoma</taxon>
        <taxon>Nannomonas</taxon>
    </lineage>
</organism>
<evidence type="ECO:0000256" key="4">
    <source>
        <dbReference type="ARBA" id="ARBA00022777"/>
    </source>
</evidence>
<dbReference type="EMBL" id="HE575317">
    <property type="protein sequence ID" value="CCC89990.1"/>
    <property type="molecule type" value="Genomic_DNA"/>
</dbReference>
<dbReference type="Gene3D" id="1.10.1070.11">
    <property type="entry name" value="Phosphatidylinositol 3-/4-kinase, catalytic domain"/>
    <property type="match status" value="1"/>
</dbReference>
<dbReference type="PANTHER" id="PTHR10048:SF22">
    <property type="entry name" value="PHOSPHATIDYLINOSITOL 4-KINASE BETA"/>
    <property type="match status" value="1"/>
</dbReference>
<dbReference type="InterPro" id="IPR036940">
    <property type="entry name" value="PI3/4_kinase_cat_sf"/>
</dbReference>
<dbReference type="GO" id="GO:0005737">
    <property type="term" value="C:cytoplasm"/>
    <property type="evidence" value="ECO:0007669"/>
    <property type="project" value="TreeGrafter"/>
</dbReference>
<dbReference type="InterPro" id="IPR000403">
    <property type="entry name" value="PI3/4_kinase_cat_dom"/>
</dbReference>
<dbReference type="Pfam" id="PF00454">
    <property type="entry name" value="PI3_PI4_kinase"/>
    <property type="match status" value="1"/>
</dbReference>
<comment type="catalytic activity">
    <reaction evidence="1">
        <text>a 1,2-diacyl-sn-glycero-3-phospho-(1D-myo-inositol) + ATP = a 1,2-diacyl-sn-glycero-3-phospho-(1D-myo-inositol 4-phosphate) + ADP + H(+)</text>
        <dbReference type="Rhea" id="RHEA:19877"/>
        <dbReference type="ChEBI" id="CHEBI:15378"/>
        <dbReference type="ChEBI" id="CHEBI:30616"/>
        <dbReference type="ChEBI" id="CHEBI:57880"/>
        <dbReference type="ChEBI" id="CHEBI:58178"/>
        <dbReference type="ChEBI" id="CHEBI:456216"/>
        <dbReference type="EC" id="2.7.1.67"/>
    </reaction>
</comment>